<dbReference type="EMBL" id="LUCV01000029">
    <property type="protein sequence ID" value="OAI88530.1"/>
    <property type="molecule type" value="Genomic_DNA"/>
</dbReference>
<gene>
    <name evidence="1" type="ORF">AYO28_22790</name>
</gene>
<dbReference type="AlphaFoldDB" id="A0A177SI50"/>
<evidence type="ECO:0000313" key="2">
    <source>
        <dbReference type="Proteomes" id="UP000077752"/>
    </source>
</evidence>
<dbReference type="Proteomes" id="UP000077752">
    <property type="component" value="Unassembled WGS sequence"/>
</dbReference>
<evidence type="ECO:0000313" key="1">
    <source>
        <dbReference type="EMBL" id="OAI88530.1"/>
    </source>
</evidence>
<reference evidence="1 2" key="1">
    <citation type="submission" date="2016-03" db="EMBL/GenBank/DDBJ databases">
        <title>Draft Genome Assembly of Pseudomonas putida strain CBF10-2.</title>
        <authorList>
            <person name="Iyer R.S."/>
            <person name="Damania A."/>
        </authorList>
    </citation>
    <scope>NUCLEOTIDE SEQUENCE [LARGE SCALE GENOMIC DNA]</scope>
    <source>
        <strain evidence="1 2">CBF10-2</strain>
    </source>
</reference>
<comment type="caution">
    <text evidence="1">The sequence shown here is derived from an EMBL/GenBank/DDBJ whole genome shotgun (WGS) entry which is preliminary data.</text>
</comment>
<protein>
    <submittedName>
        <fullName evidence="1">Uncharacterized protein</fullName>
    </submittedName>
</protein>
<sequence>MNSFWSLLFKRQPQRHFARLDASGLCQAFKCCELPPVGAGWVEVNEPALCWLNRPLPASARLVQRRRGNLLQRTLAA</sequence>
<organism evidence="1 2">
    <name type="scientific">Pseudomonas putida</name>
    <name type="common">Arthrobacter siderocapsulatus</name>
    <dbReference type="NCBI Taxonomy" id="303"/>
    <lineage>
        <taxon>Bacteria</taxon>
        <taxon>Pseudomonadati</taxon>
        <taxon>Pseudomonadota</taxon>
        <taxon>Gammaproteobacteria</taxon>
        <taxon>Pseudomonadales</taxon>
        <taxon>Pseudomonadaceae</taxon>
        <taxon>Pseudomonas</taxon>
    </lineage>
</organism>
<dbReference type="RefSeq" id="WP_009405914.1">
    <property type="nucleotide sequence ID" value="NZ_LUCV01000029.1"/>
</dbReference>
<name>A0A177SI50_PSEPU</name>
<accession>A0A177SI50</accession>
<proteinExistence type="predicted"/>